<gene>
    <name evidence="1" type="ORF">V0288_21445</name>
</gene>
<reference evidence="1 2" key="1">
    <citation type="submission" date="2024-01" db="EMBL/GenBank/DDBJ databases">
        <title>Genomic insights into the taxonomy and metabolism of the cyanobacterium Pannus brasiliensis CCIBt3594.</title>
        <authorList>
            <person name="Machado M."/>
            <person name="Botero N.B."/>
            <person name="Andreote A.P.D."/>
            <person name="Feitosa A.M.T."/>
            <person name="Popin R."/>
            <person name="Sivonen K."/>
            <person name="Fiore M.F."/>
        </authorList>
    </citation>
    <scope>NUCLEOTIDE SEQUENCE [LARGE SCALE GENOMIC DNA]</scope>
    <source>
        <strain evidence="1 2">CCIBt3594</strain>
    </source>
</reference>
<dbReference type="AlphaFoldDB" id="A0AAW9QYH1"/>
<evidence type="ECO:0000313" key="1">
    <source>
        <dbReference type="EMBL" id="MEG3439707.1"/>
    </source>
</evidence>
<accession>A0AAW9QYH1</accession>
<organism evidence="1 2">
    <name type="scientific">Pannus brasiliensis CCIBt3594</name>
    <dbReference type="NCBI Taxonomy" id="1427578"/>
    <lineage>
        <taxon>Bacteria</taxon>
        <taxon>Bacillati</taxon>
        <taxon>Cyanobacteriota</taxon>
        <taxon>Cyanophyceae</taxon>
        <taxon>Oscillatoriophycideae</taxon>
        <taxon>Chroococcales</taxon>
        <taxon>Microcystaceae</taxon>
        <taxon>Pannus</taxon>
    </lineage>
</organism>
<dbReference type="EMBL" id="JBAFSM010000057">
    <property type="protein sequence ID" value="MEG3439707.1"/>
    <property type="molecule type" value="Genomic_DNA"/>
</dbReference>
<evidence type="ECO:0000313" key="2">
    <source>
        <dbReference type="Proteomes" id="UP001328733"/>
    </source>
</evidence>
<sequence>MSKGKKHDLRWIKETLELKEGHNWRSNEGTKIFVAGRGAVRFDVPGDWHMEPQENSFRFLDRKPPNDDCCLEVSYNILPPNADLTDFPLASTLKKLVREDSRNPSDFSEVFKLKRQTARVVWMQMQFTDSREHREAYSRIAIGLGSGVQCLITMDYWVDDAERVTPVWDLVLSTLVLGLYIRDPRTGFAYPD</sequence>
<protein>
    <submittedName>
        <fullName evidence="1">Uncharacterized protein</fullName>
    </submittedName>
</protein>
<comment type="caution">
    <text evidence="1">The sequence shown here is derived from an EMBL/GenBank/DDBJ whole genome shotgun (WGS) entry which is preliminary data.</text>
</comment>
<keyword evidence="2" id="KW-1185">Reference proteome</keyword>
<proteinExistence type="predicted"/>
<dbReference type="RefSeq" id="WP_332867187.1">
    <property type="nucleotide sequence ID" value="NZ_JBAFSM010000057.1"/>
</dbReference>
<name>A0AAW9QYH1_9CHRO</name>
<dbReference type="Proteomes" id="UP001328733">
    <property type="component" value="Unassembled WGS sequence"/>
</dbReference>